<gene>
    <name evidence="4" type="ORF">AAX06_10815</name>
</gene>
<proteinExistence type="predicted"/>
<dbReference type="PANTHER" id="PTHR43479:SF7">
    <property type="entry name" value="TETR-FAMILY TRANSCRIPTIONAL REGULATOR"/>
    <property type="match status" value="1"/>
</dbReference>
<dbReference type="PROSITE" id="PS50977">
    <property type="entry name" value="HTH_TETR_2"/>
    <property type="match status" value="1"/>
</dbReference>
<dbReference type="GO" id="GO:0003677">
    <property type="term" value="F:DNA binding"/>
    <property type="evidence" value="ECO:0007669"/>
    <property type="project" value="UniProtKB-UniRule"/>
</dbReference>
<evidence type="ECO:0000313" key="5">
    <source>
        <dbReference type="Proteomes" id="UP000077465"/>
    </source>
</evidence>
<dbReference type="Gene3D" id="1.10.357.10">
    <property type="entry name" value="Tetracycline Repressor, domain 2"/>
    <property type="match status" value="1"/>
</dbReference>
<dbReference type="Proteomes" id="UP000077465">
    <property type="component" value="Chromosome"/>
</dbReference>
<reference evidence="4 5" key="1">
    <citation type="submission" date="2015-05" db="EMBL/GenBank/DDBJ databases">
        <authorList>
            <person name="Dickey A."/>
            <person name="Clawson M."/>
            <person name="Bono J."/>
            <person name="Loy J.D."/>
        </authorList>
    </citation>
    <scope>NUCLEOTIDE SEQUENCE [LARGE SCALE GENOMIC DNA]</scope>
    <source>
        <strain evidence="4 5">22581</strain>
    </source>
</reference>
<evidence type="ECO:0000256" key="2">
    <source>
        <dbReference type="PROSITE-ProRule" id="PRU00335"/>
    </source>
</evidence>
<sequence>MTTDLRPKRTQKAIKEAFVDLLHERDYDKISVQDIVTRAMITRSTFYQYYFNKSDLTGKLIAEIRCGYEQFLFLRFGKNPQESIKARESLTHQDRRLALALLKIQTPKHNFRCEMHTLVKNRFLAYASNQDPNLDWDFHADSYAAMALHAGEYYLKKGRDLNEKETLKDWQKVMDILQIGLMGDDG</sequence>
<dbReference type="Pfam" id="PF00440">
    <property type="entry name" value="TetR_N"/>
    <property type="match status" value="1"/>
</dbReference>
<evidence type="ECO:0000256" key="1">
    <source>
        <dbReference type="ARBA" id="ARBA00023125"/>
    </source>
</evidence>
<organism evidence="4 5">
    <name type="scientific">Moraxella bovoculi</name>
    <dbReference type="NCBI Taxonomy" id="386891"/>
    <lineage>
        <taxon>Bacteria</taxon>
        <taxon>Pseudomonadati</taxon>
        <taxon>Pseudomonadota</taxon>
        <taxon>Gammaproteobacteria</taxon>
        <taxon>Moraxellales</taxon>
        <taxon>Moraxellaceae</taxon>
        <taxon>Moraxella</taxon>
    </lineage>
</organism>
<dbReference type="InterPro" id="IPR009057">
    <property type="entry name" value="Homeodomain-like_sf"/>
</dbReference>
<dbReference type="EMBL" id="CP011376">
    <property type="protein sequence ID" value="AKG08540.1"/>
    <property type="molecule type" value="Genomic_DNA"/>
</dbReference>
<name>A0AAC8T8L6_9GAMM</name>
<accession>A0AAC8T8L6</accession>
<evidence type="ECO:0000313" key="4">
    <source>
        <dbReference type="EMBL" id="AKG08540.1"/>
    </source>
</evidence>
<feature type="DNA-binding region" description="H-T-H motif" evidence="2">
    <location>
        <begin position="31"/>
        <end position="50"/>
    </location>
</feature>
<dbReference type="InterPro" id="IPR050624">
    <property type="entry name" value="HTH-type_Tx_Regulator"/>
</dbReference>
<evidence type="ECO:0000259" key="3">
    <source>
        <dbReference type="PROSITE" id="PS50977"/>
    </source>
</evidence>
<keyword evidence="1 2" id="KW-0238">DNA-binding</keyword>
<protein>
    <recommendedName>
        <fullName evidence="3">HTH tetR-type domain-containing protein</fullName>
    </recommendedName>
</protein>
<dbReference type="SUPFAM" id="SSF46689">
    <property type="entry name" value="Homeodomain-like"/>
    <property type="match status" value="1"/>
</dbReference>
<dbReference type="RefSeq" id="WP_046697266.1">
    <property type="nucleotide sequence ID" value="NZ_CP011376.1"/>
</dbReference>
<dbReference type="PANTHER" id="PTHR43479">
    <property type="entry name" value="ACREF/ENVCD OPERON REPRESSOR-RELATED"/>
    <property type="match status" value="1"/>
</dbReference>
<feature type="domain" description="HTH tetR-type" evidence="3">
    <location>
        <begin position="8"/>
        <end position="68"/>
    </location>
</feature>
<dbReference type="AlphaFoldDB" id="A0AAC8T8L6"/>
<dbReference type="InterPro" id="IPR001647">
    <property type="entry name" value="HTH_TetR"/>
</dbReference>